<evidence type="ECO:0000259" key="10">
    <source>
        <dbReference type="Pfam" id="PF12704"/>
    </source>
</evidence>
<dbReference type="GO" id="GO:0098797">
    <property type="term" value="C:plasma membrane protein complex"/>
    <property type="evidence" value="ECO:0007669"/>
    <property type="project" value="TreeGrafter"/>
</dbReference>
<dbReference type="InterPro" id="IPR011925">
    <property type="entry name" value="LolCE_TM"/>
</dbReference>
<keyword evidence="4" id="KW-1003">Cell membrane</keyword>
<feature type="domain" description="MacB-like periplasmic core" evidence="10">
    <location>
        <begin position="29"/>
        <end position="257"/>
    </location>
</feature>
<evidence type="ECO:0000256" key="5">
    <source>
        <dbReference type="ARBA" id="ARBA00022692"/>
    </source>
</evidence>
<accession>A0A1B9F3C1</accession>
<organism evidence="11 12">
    <name type="scientific">Dissulfuribacter thermophilus</name>
    <dbReference type="NCBI Taxonomy" id="1156395"/>
    <lineage>
        <taxon>Bacteria</taxon>
        <taxon>Pseudomonadati</taxon>
        <taxon>Thermodesulfobacteriota</taxon>
        <taxon>Dissulfuribacteria</taxon>
        <taxon>Dissulfuribacterales</taxon>
        <taxon>Dissulfuribacteraceae</taxon>
        <taxon>Dissulfuribacter</taxon>
    </lineage>
</organism>
<keyword evidence="7 8" id="KW-0472">Membrane</keyword>
<keyword evidence="5 8" id="KW-0812">Transmembrane</keyword>
<evidence type="ECO:0000313" key="11">
    <source>
        <dbReference type="EMBL" id="OCC14438.1"/>
    </source>
</evidence>
<reference evidence="11 12" key="1">
    <citation type="submission" date="2016-06" db="EMBL/GenBank/DDBJ databases">
        <title>Respiratory ammonification of nitrate coupled to the oxidation of elemental sulfur in deep-sea autotrophic thermophilic bacteria.</title>
        <authorList>
            <person name="Slobodkina G.B."/>
            <person name="Mardanov A.V."/>
            <person name="Ravin N.V."/>
            <person name="Frolova A.A."/>
            <person name="Viryasiv M.B."/>
            <person name="Chernyh N.A."/>
            <person name="Bonch-Osmolovskaya E.A."/>
            <person name="Slobodkin A.I."/>
        </authorList>
    </citation>
    <scope>NUCLEOTIDE SEQUENCE [LARGE SCALE GENOMIC DNA]</scope>
    <source>
        <strain evidence="11 12">S69</strain>
    </source>
</reference>
<dbReference type="GO" id="GO:0042953">
    <property type="term" value="P:lipoprotein transport"/>
    <property type="evidence" value="ECO:0007669"/>
    <property type="project" value="InterPro"/>
</dbReference>
<dbReference type="NCBIfam" id="TIGR02212">
    <property type="entry name" value="lolCE"/>
    <property type="match status" value="1"/>
</dbReference>
<comment type="caution">
    <text evidence="11">The sequence shown here is derived from an EMBL/GenBank/DDBJ whole genome shotgun (WGS) entry which is preliminary data.</text>
</comment>
<dbReference type="InterPro" id="IPR051447">
    <property type="entry name" value="Lipoprotein-release_system"/>
</dbReference>
<keyword evidence="12" id="KW-1185">Reference proteome</keyword>
<protein>
    <submittedName>
        <fullName evidence="11">Lipoprotein releasing system transmembrane protein LolE</fullName>
    </submittedName>
</protein>
<keyword evidence="3" id="KW-0813">Transport</keyword>
<comment type="similarity">
    <text evidence="2">Belongs to the ABC-4 integral membrane protein family. LolC/E subfamily.</text>
</comment>
<dbReference type="Proteomes" id="UP000093080">
    <property type="component" value="Unassembled WGS sequence"/>
</dbReference>
<evidence type="ECO:0000256" key="3">
    <source>
        <dbReference type="ARBA" id="ARBA00022448"/>
    </source>
</evidence>
<keyword evidence="11" id="KW-0449">Lipoprotein</keyword>
<dbReference type="Pfam" id="PF02687">
    <property type="entry name" value="FtsX"/>
    <property type="match status" value="1"/>
</dbReference>
<dbReference type="PANTHER" id="PTHR30489">
    <property type="entry name" value="LIPOPROTEIN-RELEASING SYSTEM TRANSMEMBRANE PROTEIN LOLE"/>
    <property type="match status" value="1"/>
</dbReference>
<feature type="domain" description="ABC3 transporter permease C-terminal" evidence="9">
    <location>
        <begin position="288"/>
        <end position="413"/>
    </location>
</feature>
<feature type="transmembrane region" description="Helical" evidence="8">
    <location>
        <begin position="24"/>
        <end position="50"/>
    </location>
</feature>
<feature type="transmembrane region" description="Helical" evidence="8">
    <location>
        <begin position="380"/>
        <end position="403"/>
    </location>
</feature>
<evidence type="ECO:0000256" key="7">
    <source>
        <dbReference type="ARBA" id="ARBA00023136"/>
    </source>
</evidence>
<name>A0A1B9F3C1_9BACT</name>
<sequence length="420" mass="46427">MNMHLPFEWFVALRYLFSKRKHTFISLITVISMIGVFVGVMALIVVIAVMEGFQSHLKEKFLGINAHIVVRNYNGAFDDTPRLREKILSTSLEQGWSRAKITSITPMCFIQGLLSSNRGVSGALIRGVDPKTVGSVLDIGKVVEGEGLDALGNNSSKIPPLLAGEELLKNLGIGVGEELQIVLPSGTITPFGFMPKIRDFKVIGKISTGMYDYDSSVAFISLRDAQELLGLKNKIHAYELRVSNVDRADAIAETLQRRLGFPFWTMDWKRMSRNLFAALRLEKIAMFVVLTLIILVAAFNIVSTLFMLVMEKREDIAILKAMGATDSQILRIFVYTGFSVGLFGTVFGVIGGVGLCELLKKYQFIKIPKEVYFTDSLPILLDWTDVVVIAVSALVLSLLATIYPARQAAKINPSEALRLG</sequence>
<evidence type="ECO:0000259" key="9">
    <source>
        <dbReference type="Pfam" id="PF02687"/>
    </source>
</evidence>
<feature type="transmembrane region" description="Helical" evidence="8">
    <location>
        <begin position="329"/>
        <end position="359"/>
    </location>
</feature>
<gene>
    <name evidence="11" type="ORF">DBT_2167</name>
</gene>
<dbReference type="OrthoDB" id="9808461at2"/>
<evidence type="ECO:0000256" key="4">
    <source>
        <dbReference type="ARBA" id="ARBA00022475"/>
    </source>
</evidence>
<feature type="transmembrane region" description="Helical" evidence="8">
    <location>
        <begin position="284"/>
        <end position="309"/>
    </location>
</feature>
<dbReference type="PANTHER" id="PTHR30489:SF0">
    <property type="entry name" value="LIPOPROTEIN-RELEASING SYSTEM TRANSMEMBRANE PROTEIN LOLE"/>
    <property type="match status" value="1"/>
</dbReference>
<keyword evidence="6 8" id="KW-1133">Transmembrane helix</keyword>
<dbReference type="GO" id="GO:0044874">
    <property type="term" value="P:lipoprotein localization to outer membrane"/>
    <property type="evidence" value="ECO:0007669"/>
    <property type="project" value="TreeGrafter"/>
</dbReference>
<comment type="subcellular location">
    <subcellularLocation>
        <location evidence="1">Cell membrane</location>
        <topology evidence="1">Multi-pass membrane protein</topology>
    </subcellularLocation>
</comment>
<dbReference type="InterPro" id="IPR003838">
    <property type="entry name" value="ABC3_permease_C"/>
</dbReference>
<evidence type="ECO:0000313" key="12">
    <source>
        <dbReference type="Proteomes" id="UP000093080"/>
    </source>
</evidence>
<evidence type="ECO:0000256" key="8">
    <source>
        <dbReference type="SAM" id="Phobius"/>
    </source>
</evidence>
<dbReference type="InterPro" id="IPR025857">
    <property type="entry name" value="MacB_PCD"/>
</dbReference>
<dbReference type="Pfam" id="PF12704">
    <property type="entry name" value="MacB_PCD"/>
    <property type="match status" value="1"/>
</dbReference>
<proteinExistence type="inferred from homology"/>
<evidence type="ECO:0000256" key="1">
    <source>
        <dbReference type="ARBA" id="ARBA00004651"/>
    </source>
</evidence>
<dbReference type="STRING" id="1156395.DBT_2167"/>
<dbReference type="RefSeq" id="WP_083186773.1">
    <property type="nucleotide sequence ID" value="NZ_MAGO01000012.1"/>
</dbReference>
<evidence type="ECO:0000256" key="6">
    <source>
        <dbReference type="ARBA" id="ARBA00022989"/>
    </source>
</evidence>
<dbReference type="EMBL" id="MAGO01000012">
    <property type="protein sequence ID" value="OCC14438.1"/>
    <property type="molecule type" value="Genomic_DNA"/>
</dbReference>
<dbReference type="AlphaFoldDB" id="A0A1B9F3C1"/>
<evidence type="ECO:0000256" key="2">
    <source>
        <dbReference type="ARBA" id="ARBA00005236"/>
    </source>
</evidence>